<dbReference type="OrthoDB" id="5739630at2"/>
<reference evidence="2 3" key="1">
    <citation type="submission" date="2019-02" db="EMBL/GenBank/DDBJ databases">
        <title>Genomic Encyclopedia of Type Strains, Phase IV (KMG-IV): sequencing the most valuable type-strain genomes for metagenomic binning, comparative biology and taxonomic classification.</title>
        <authorList>
            <person name="Goeker M."/>
        </authorList>
    </citation>
    <scope>NUCLEOTIDE SEQUENCE [LARGE SCALE GENOMIC DNA]</scope>
    <source>
        <strain evidence="2 3">DSM 105135</strain>
    </source>
</reference>
<evidence type="ECO:0000313" key="2">
    <source>
        <dbReference type="EMBL" id="RZU47982.1"/>
    </source>
</evidence>
<organism evidence="2 3">
    <name type="scientific">Fluviicoccus keumensis</name>
    <dbReference type="NCBI Taxonomy" id="1435465"/>
    <lineage>
        <taxon>Bacteria</taxon>
        <taxon>Pseudomonadati</taxon>
        <taxon>Pseudomonadota</taxon>
        <taxon>Gammaproteobacteria</taxon>
        <taxon>Moraxellales</taxon>
        <taxon>Moraxellaceae</taxon>
        <taxon>Fluviicoccus</taxon>
    </lineage>
</organism>
<evidence type="ECO:0000313" key="3">
    <source>
        <dbReference type="Proteomes" id="UP000292423"/>
    </source>
</evidence>
<keyword evidence="3" id="KW-1185">Reference proteome</keyword>
<keyword evidence="1" id="KW-0812">Transmembrane</keyword>
<gene>
    <name evidence="2" type="ORF">EV700_0951</name>
</gene>
<accession>A0A4Q7ZBI4</accession>
<keyword evidence="1" id="KW-1133">Transmembrane helix</keyword>
<keyword evidence="1" id="KW-0472">Membrane</keyword>
<dbReference type="AlphaFoldDB" id="A0A4Q7ZBI4"/>
<proteinExistence type="predicted"/>
<comment type="caution">
    <text evidence="2">The sequence shown here is derived from an EMBL/GenBank/DDBJ whole genome shotgun (WGS) entry which is preliminary data.</text>
</comment>
<evidence type="ECO:0000256" key="1">
    <source>
        <dbReference type="SAM" id="Phobius"/>
    </source>
</evidence>
<dbReference type="RefSeq" id="WP_130411192.1">
    <property type="nucleotide sequence ID" value="NZ_SHKX01000010.1"/>
</dbReference>
<sequence>MPYLCNDCGNKSSRQFPGGRCPACDSFNIRNTTPSTRQAIREKEPKTLLEIVLLCLLWGALAYGAWDRYLRKEEPAKPAAPAAMPKLLQDKIKTAPAEDF</sequence>
<dbReference type="EMBL" id="SHKX01000010">
    <property type="protein sequence ID" value="RZU47982.1"/>
    <property type="molecule type" value="Genomic_DNA"/>
</dbReference>
<feature type="transmembrane region" description="Helical" evidence="1">
    <location>
        <begin position="47"/>
        <end position="66"/>
    </location>
</feature>
<name>A0A4Q7ZBI4_9GAMM</name>
<protein>
    <submittedName>
        <fullName evidence="2">Uncharacterized protein</fullName>
    </submittedName>
</protein>
<dbReference type="Proteomes" id="UP000292423">
    <property type="component" value="Unassembled WGS sequence"/>
</dbReference>